<dbReference type="InterPro" id="IPR019247">
    <property type="entry name" value="Histidine_kinase_BarA_N"/>
</dbReference>
<keyword evidence="4" id="KW-0812">Transmembrane</keyword>
<keyword evidence="3" id="KW-0175">Coiled coil</keyword>
<comment type="catalytic activity">
    <reaction evidence="2">
        <text>2 GTP = 3',3'-c-di-GMP + 2 diphosphate</text>
        <dbReference type="Rhea" id="RHEA:24898"/>
        <dbReference type="ChEBI" id="CHEBI:33019"/>
        <dbReference type="ChEBI" id="CHEBI:37565"/>
        <dbReference type="ChEBI" id="CHEBI:58805"/>
        <dbReference type="EC" id="2.7.7.65"/>
    </reaction>
</comment>
<sequence length="439" mass="47290">MRARLWIATALPALLVIVMLVIGFAYRYGDRMADALTDRGVASARQLGSAAEFMVFAGDREGLGRLAEAAIRNDAQLHAVAVYDAHGQLLASAGKLEEGQPSLGSALDVQLGERLRVELPIYPTIAPTDDLYTPTPSAGIAYGQGARLVGHAVLEVSLDRLAQQQRELLLWSLVTAAGGLVLAGGLATLLASRVTAQITAINDVVTRVGQGALDERIDGVRSGVLASLAEGINAMIGRIATTQEELQFRVEQATRELRHQKEAAEQAARTDTLTGTATRLAFTEVAEVEMQRALRYRNDLSLLMLDLDHFKGINDEHGHVTGDAVLVHFAQTVQQQIRNMDLLARLGGEEFVVLLPNVNAEQAAVLAERIRGAVSESRLMANGRPLRFSVSIGVAQFDWRELSLTRWMSRADAALYRAKAQGRNCVVQDNGGCTPAAGD</sequence>
<evidence type="ECO:0000313" key="8">
    <source>
        <dbReference type="Proteomes" id="UP000244892"/>
    </source>
</evidence>
<proteinExistence type="predicted"/>
<dbReference type="Gene3D" id="3.30.70.270">
    <property type="match status" value="1"/>
</dbReference>
<dbReference type="Pfam" id="PF00990">
    <property type="entry name" value="GGDEF"/>
    <property type="match status" value="1"/>
</dbReference>
<dbReference type="Gene3D" id="6.10.340.10">
    <property type="match status" value="1"/>
</dbReference>
<gene>
    <name evidence="7" type="ORF">DEH84_05590</name>
</gene>
<dbReference type="NCBIfam" id="TIGR00254">
    <property type="entry name" value="GGDEF"/>
    <property type="match status" value="1"/>
</dbReference>
<dbReference type="SMART" id="SM00267">
    <property type="entry name" value="GGDEF"/>
    <property type="match status" value="1"/>
</dbReference>
<dbReference type="GO" id="GO:0043709">
    <property type="term" value="P:cell adhesion involved in single-species biofilm formation"/>
    <property type="evidence" value="ECO:0007669"/>
    <property type="project" value="TreeGrafter"/>
</dbReference>
<evidence type="ECO:0000256" key="1">
    <source>
        <dbReference type="ARBA" id="ARBA00012528"/>
    </source>
</evidence>
<dbReference type="EC" id="2.7.7.65" evidence="1"/>
<feature type="domain" description="GGDEF" evidence="6">
    <location>
        <begin position="298"/>
        <end position="431"/>
    </location>
</feature>
<dbReference type="FunFam" id="3.30.70.270:FF:000001">
    <property type="entry name" value="Diguanylate cyclase domain protein"/>
    <property type="match status" value="1"/>
</dbReference>
<dbReference type="PANTHER" id="PTHR45138">
    <property type="entry name" value="REGULATORY COMPONENTS OF SENSORY TRANSDUCTION SYSTEM"/>
    <property type="match status" value="1"/>
</dbReference>
<dbReference type="KEGG" id="aon:DEH84_05590"/>
<dbReference type="InterPro" id="IPR029787">
    <property type="entry name" value="Nucleotide_cyclase"/>
</dbReference>
<dbReference type="PROSITE" id="PS50885">
    <property type="entry name" value="HAMP"/>
    <property type="match status" value="1"/>
</dbReference>
<evidence type="ECO:0000256" key="3">
    <source>
        <dbReference type="SAM" id="Coils"/>
    </source>
</evidence>
<dbReference type="InterPro" id="IPR043128">
    <property type="entry name" value="Rev_trsase/Diguanyl_cyclase"/>
</dbReference>
<dbReference type="GO" id="GO:0007165">
    <property type="term" value="P:signal transduction"/>
    <property type="evidence" value="ECO:0007669"/>
    <property type="project" value="InterPro"/>
</dbReference>
<reference evidence="7 8" key="1">
    <citation type="submission" date="2018-05" db="EMBL/GenBank/DDBJ databases">
        <title>complete genome sequence of Aquabacterium olei NBRC 110486.</title>
        <authorList>
            <person name="Tang B."/>
            <person name="Chang J."/>
            <person name="Zhang L."/>
            <person name="Yang H."/>
        </authorList>
    </citation>
    <scope>NUCLEOTIDE SEQUENCE [LARGE SCALE GENOMIC DNA]</scope>
    <source>
        <strain evidence="7 8">NBRC 110486</strain>
    </source>
</reference>
<dbReference type="InterPro" id="IPR000160">
    <property type="entry name" value="GGDEF_dom"/>
</dbReference>
<evidence type="ECO:0000256" key="4">
    <source>
        <dbReference type="SAM" id="Phobius"/>
    </source>
</evidence>
<feature type="transmembrane region" description="Helical" evidence="4">
    <location>
        <begin position="168"/>
        <end position="191"/>
    </location>
</feature>
<keyword evidence="4" id="KW-0472">Membrane</keyword>
<dbReference type="CDD" id="cd01949">
    <property type="entry name" value="GGDEF"/>
    <property type="match status" value="1"/>
</dbReference>
<feature type="domain" description="HAMP" evidence="5">
    <location>
        <begin position="192"/>
        <end position="244"/>
    </location>
</feature>
<protein>
    <recommendedName>
        <fullName evidence="1">diguanylate cyclase</fullName>
        <ecNumber evidence="1">2.7.7.65</ecNumber>
    </recommendedName>
</protein>
<name>A0A2U8FPS4_9BURK</name>
<dbReference type="GO" id="GO:0052621">
    <property type="term" value="F:diguanylate cyclase activity"/>
    <property type="evidence" value="ECO:0007669"/>
    <property type="project" value="UniProtKB-EC"/>
</dbReference>
<dbReference type="PROSITE" id="PS50887">
    <property type="entry name" value="GGDEF"/>
    <property type="match status" value="1"/>
</dbReference>
<dbReference type="Proteomes" id="UP000244892">
    <property type="component" value="Chromosome"/>
</dbReference>
<dbReference type="Pfam" id="PF09984">
    <property type="entry name" value="sCache_4"/>
    <property type="match status" value="1"/>
</dbReference>
<dbReference type="AlphaFoldDB" id="A0A2U8FPS4"/>
<evidence type="ECO:0000313" key="7">
    <source>
        <dbReference type="EMBL" id="AWI52957.1"/>
    </source>
</evidence>
<keyword evidence="8" id="KW-1185">Reference proteome</keyword>
<dbReference type="OrthoDB" id="9814866at2"/>
<feature type="coiled-coil region" evidence="3">
    <location>
        <begin position="243"/>
        <end position="270"/>
    </location>
</feature>
<dbReference type="PANTHER" id="PTHR45138:SF9">
    <property type="entry name" value="DIGUANYLATE CYCLASE DGCM-RELATED"/>
    <property type="match status" value="1"/>
</dbReference>
<keyword evidence="4" id="KW-1133">Transmembrane helix</keyword>
<dbReference type="GO" id="GO:0005886">
    <property type="term" value="C:plasma membrane"/>
    <property type="evidence" value="ECO:0007669"/>
    <property type="project" value="TreeGrafter"/>
</dbReference>
<dbReference type="SUPFAM" id="SSF55073">
    <property type="entry name" value="Nucleotide cyclase"/>
    <property type="match status" value="1"/>
</dbReference>
<evidence type="ECO:0000259" key="5">
    <source>
        <dbReference type="PROSITE" id="PS50885"/>
    </source>
</evidence>
<dbReference type="RefSeq" id="WP_109035530.1">
    <property type="nucleotide sequence ID" value="NZ_CP029210.1"/>
</dbReference>
<evidence type="ECO:0000256" key="2">
    <source>
        <dbReference type="ARBA" id="ARBA00034247"/>
    </source>
</evidence>
<organism evidence="7 8">
    <name type="scientific">Aquabacterium olei</name>
    <dbReference type="NCBI Taxonomy" id="1296669"/>
    <lineage>
        <taxon>Bacteria</taxon>
        <taxon>Pseudomonadati</taxon>
        <taxon>Pseudomonadota</taxon>
        <taxon>Betaproteobacteria</taxon>
        <taxon>Burkholderiales</taxon>
        <taxon>Aquabacterium</taxon>
    </lineage>
</organism>
<feature type="transmembrane region" description="Helical" evidence="4">
    <location>
        <begin position="6"/>
        <end position="26"/>
    </location>
</feature>
<dbReference type="GO" id="GO:1902201">
    <property type="term" value="P:negative regulation of bacterial-type flagellum-dependent cell motility"/>
    <property type="evidence" value="ECO:0007669"/>
    <property type="project" value="TreeGrafter"/>
</dbReference>
<dbReference type="InterPro" id="IPR003660">
    <property type="entry name" value="HAMP_dom"/>
</dbReference>
<dbReference type="SMART" id="SM00304">
    <property type="entry name" value="HAMP"/>
    <property type="match status" value="1"/>
</dbReference>
<evidence type="ECO:0000259" key="6">
    <source>
        <dbReference type="PROSITE" id="PS50887"/>
    </source>
</evidence>
<dbReference type="InterPro" id="IPR050469">
    <property type="entry name" value="Diguanylate_Cyclase"/>
</dbReference>
<dbReference type="EMBL" id="CP029210">
    <property type="protein sequence ID" value="AWI52957.1"/>
    <property type="molecule type" value="Genomic_DNA"/>
</dbReference>
<accession>A0A2U8FPS4</accession>